<dbReference type="InterPro" id="IPR029515">
    <property type="entry name" value="Liprin"/>
</dbReference>
<feature type="domain" description="SAM" evidence="6">
    <location>
        <begin position="898"/>
        <end position="964"/>
    </location>
</feature>
<evidence type="ECO:0000313" key="7">
    <source>
        <dbReference type="Proteomes" id="UP000886700"/>
    </source>
</evidence>
<feature type="region of interest" description="Disordered" evidence="5">
    <location>
        <begin position="230"/>
        <end position="266"/>
    </location>
</feature>
<dbReference type="SUPFAM" id="SSF47769">
    <property type="entry name" value="SAM/Pointed domain"/>
    <property type="match status" value="3"/>
</dbReference>
<feature type="region of interest" description="Disordered" evidence="5">
    <location>
        <begin position="439"/>
        <end position="463"/>
    </location>
</feature>
<feature type="compositionally biased region" description="Low complexity" evidence="5">
    <location>
        <begin position="709"/>
        <end position="725"/>
    </location>
</feature>
<feature type="compositionally biased region" description="Basic and acidic residues" evidence="5">
    <location>
        <begin position="238"/>
        <end position="256"/>
    </location>
</feature>
<feature type="compositionally biased region" description="Polar residues" evidence="5">
    <location>
        <begin position="257"/>
        <end position="266"/>
    </location>
</feature>
<feature type="compositionally biased region" description="Low complexity" evidence="5">
    <location>
        <begin position="798"/>
        <end position="814"/>
    </location>
</feature>
<feature type="region of interest" description="Disordered" evidence="5">
    <location>
        <begin position="790"/>
        <end position="834"/>
    </location>
</feature>
<dbReference type="SMART" id="SM00454">
    <property type="entry name" value="SAM"/>
    <property type="match status" value="3"/>
</dbReference>
<dbReference type="Pfam" id="PF00536">
    <property type="entry name" value="SAM_1"/>
    <property type="match status" value="2"/>
</dbReference>
<dbReference type="Proteomes" id="UP000886700">
    <property type="component" value="Unplaced"/>
</dbReference>
<keyword evidence="2" id="KW-0677">Repeat</keyword>
<sequence length="1241" mass="141548">MMCEVMPTINEDTPMSQRGSQSSGSDSDSHFEQLMVNMLDERDRLLDTLRETQESLSLAQQRLQDVIYDRDSLQRQLNSALPQDIESLTGGLTGSKGADPPEFAALTKELNACREQLLEKEEEISELKAERNNTRLLLEHLECLVSRHERSLRMTVVKRQAQSPSGVSSEVEVLKALKSLFEHHKALDEKVRERLRVSLERVSALEEELASANQEIVALREQNVHIQRKMASSEGSTESEHLEGMEPGQKVHEKRLSNGSIDSTDDTSQIVELQELLEKQNYEMAQMKERLTALSSRVGEVEQEAETARKDLIKTEEMNTKYQRDIREAMAQKEDMEERITTLEKRYLSAQRESTSIHDMNDKLENELANKEAILRQMEEKNRQLQERLELAEQKLQQTMRKAETLPEVEAELAQRIAALTKAEERHGNIEERMRHLEGQLEEKNQELQRARQREKMNEEHNKRLSDTVDRLLTESNERLQLHLKERMAALEEKNVLIQESETYRKNLEESLHDKERLAEEIEKLRSELDQMKMRTGSLIEPTISRTHLDTSAELRYSVGSLVDSQSDYRTTKVIRRPRRGRMGVRRDEPKVKSLGDHEWNRTQQIGVLGSHPFESDTEMSDIDDDDRETIFSSMDLLSPSGHSDAQTLAMMLQEQLDAINKEIRLIQEEKESTELRAEEIENRVASVSLEGLNLARVHPGTSITASVTASSLASSSPPSGHSTPKLTPRSPAREMDRMGVMTLPSDLRKHRRKIAVVEEDGREDKATIKCETSPPPTPRAIRMTHTLPSSYHNDARSSLSASLEPESLGLGSANSSQDSLHKAPKKKGIKSSIGRLFGKKEKARLGQLRGFMETEAAAQESLGLAKLGTQAEKDRRLKKKHELLEEARRKGLPFAQWDGPTVVAWLELWLGMPAWYVAACRANVKSGAIMSALSDTEIQREIGISNPLHRLKLRLAIQEMVSLTSPSAPPTSRTPSGNVWVTHEEMENLAAPSKTKESEEGSWAQTLAYGDMNHEWIGNEWLPSLGLPQYRSYFMECLVDARMLDHLTKKDLRVHLKMVDSFHRTSLQYGIMCLKRLNYDRKELERRREASQHEIKDVLVWSNDRVIRWIQAIGLREYANNILESGVHGSLIALDENFDYSSLALLLQIPTQNTQARQILEREYNNLLALGTERRLDESDDKNFRRGSTWRRQFPPREVHGISMMPGSSETLPAGFRLTTTSGQSRKMTTDDVIFSVYTT</sequence>
<evidence type="ECO:0000313" key="8">
    <source>
        <dbReference type="RefSeq" id="XP_040610882.1"/>
    </source>
</evidence>
<dbReference type="Gene3D" id="1.10.150.50">
    <property type="entry name" value="Transcription Factor, Ets-1"/>
    <property type="match status" value="3"/>
</dbReference>
<comment type="similarity">
    <text evidence="1">Belongs to the liprin family. Liprin-alpha subfamily.</text>
</comment>
<feature type="domain" description="SAM" evidence="6">
    <location>
        <begin position="1102"/>
        <end position="1171"/>
    </location>
</feature>
<feature type="coiled-coil region" evidence="4">
    <location>
        <begin position="195"/>
        <end position="229"/>
    </location>
</feature>
<feature type="domain" description="SAM" evidence="6">
    <location>
        <begin position="1021"/>
        <end position="1078"/>
    </location>
</feature>
<evidence type="ECO:0000256" key="5">
    <source>
        <dbReference type="SAM" id="MobiDB-lite"/>
    </source>
</evidence>
<dbReference type="InterPro" id="IPR037621">
    <property type="entry name" value="LIP-1_SAM_2"/>
</dbReference>
<dbReference type="RefSeq" id="XP_040610882.1">
    <property type="nucleotide sequence ID" value="XM_040754948.1"/>
</dbReference>
<evidence type="ECO:0000259" key="6">
    <source>
        <dbReference type="PROSITE" id="PS50105"/>
    </source>
</evidence>
<feature type="coiled-coil region" evidence="4">
    <location>
        <begin position="103"/>
        <end position="144"/>
    </location>
</feature>
<dbReference type="InterPro" id="IPR037620">
    <property type="entry name" value="LIP-1_SAM_1"/>
</dbReference>
<dbReference type="CDD" id="cd09562">
    <property type="entry name" value="SAM_liprin-alpha1_2_3_4_repeat1"/>
    <property type="match status" value="1"/>
</dbReference>
<evidence type="ECO:0000256" key="4">
    <source>
        <dbReference type="SAM" id="Coils"/>
    </source>
</evidence>
<dbReference type="PANTHER" id="PTHR12587">
    <property type="entry name" value="LAR INTERACTING PROTEIN LIP -RELATED PROTEIN"/>
    <property type="match status" value="1"/>
</dbReference>
<gene>
    <name evidence="8" type="primary">Ppfia2</name>
</gene>
<organism evidence="7 8">
    <name type="scientific">Mesocricetus auratus</name>
    <name type="common">Golden hamster</name>
    <dbReference type="NCBI Taxonomy" id="10036"/>
    <lineage>
        <taxon>Eukaryota</taxon>
        <taxon>Metazoa</taxon>
        <taxon>Chordata</taxon>
        <taxon>Craniata</taxon>
        <taxon>Vertebrata</taxon>
        <taxon>Euteleostomi</taxon>
        <taxon>Mammalia</taxon>
        <taxon>Eutheria</taxon>
        <taxon>Euarchontoglires</taxon>
        <taxon>Glires</taxon>
        <taxon>Rodentia</taxon>
        <taxon>Myomorpha</taxon>
        <taxon>Muroidea</taxon>
        <taxon>Cricetidae</taxon>
        <taxon>Cricetinae</taxon>
        <taxon>Mesocricetus</taxon>
    </lineage>
</organism>
<dbReference type="PROSITE" id="PS50105">
    <property type="entry name" value="SAM_DOMAIN"/>
    <property type="match status" value="3"/>
</dbReference>
<feature type="coiled-coil region" evidence="4">
    <location>
        <begin position="650"/>
        <end position="691"/>
    </location>
</feature>
<dbReference type="CDD" id="cd09568">
    <property type="entry name" value="SAM_liprin-alpha1_2_3_4_repeat3"/>
    <property type="match status" value="1"/>
</dbReference>
<evidence type="ECO:0000256" key="1">
    <source>
        <dbReference type="ARBA" id="ARBA00007026"/>
    </source>
</evidence>
<dbReference type="InterPro" id="IPR001660">
    <property type="entry name" value="SAM"/>
</dbReference>
<proteinExistence type="inferred from homology"/>
<dbReference type="PANTHER" id="PTHR12587:SF6">
    <property type="entry name" value="LIPRIN-ALPHA-2"/>
    <property type="match status" value="1"/>
</dbReference>
<feature type="compositionally biased region" description="Low complexity" evidence="5">
    <location>
        <begin position="16"/>
        <end position="26"/>
    </location>
</feature>
<keyword evidence="3 4" id="KW-0175">Coiled coil</keyword>
<dbReference type="Pfam" id="PF25526">
    <property type="entry name" value="LIP-1"/>
    <property type="match status" value="1"/>
</dbReference>
<feature type="coiled-coil region" evidence="4">
    <location>
        <begin position="498"/>
        <end position="535"/>
    </location>
</feature>
<protein>
    <submittedName>
        <fullName evidence="8">Liprin-alpha-2 isoform X15</fullName>
    </submittedName>
</protein>
<dbReference type="CDD" id="cd09565">
    <property type="entry name" value="SAM_liprin-alpha1_2_3_4_repeat2"/>
    <property type="match status" value="1"/>
</dbReference>
<dbReference type="Pfam" id="PF07647">
    <property type="entry name" value="SAM_2"/>
    <property type="match status" value="1"/>
</dbReference>
<name>A0ABM2Y7R6_MESAU</name>
<feature type="region of interest" description="Disordered" evidence="5">
    <location>
        <begin position="709"/>
        <end position="738"/>
    </location>
</feature>
<dbReference type="InterPro" id="IPR037622">
    <property type="entry name" value="LIP-1_SAM_3"/>
</dbReference>
<feature type="region of interest" description="Disordered" evidence="5">
    <location>
        <begin position="1"/>
        <end position="29"/>
    </location>
</feature>
<dbReference type="InterPro" id="IPR057892">
    <property type="entry name" value="LIP-1_CC2"/>
</dbReference>
<evidence type="ECO:0000256" key="2">
    <source>
        <dbReference type="ARBA" id="ARBA00022737"/>
    </source>
</evidence>
<reference evidence="8" key="1">
    <citation type="submission" date="2025-08" db="UniProtKB">
        <authorList>
            <consortium name="RefSeq"/>
        </authorList>
    </citation>
    <scope>IDENTIFICATION</scope>
    <source>
        <tissue evidence="8">Liver</tissue>
    </source>
</reference>
<dbReference type="InterPro" id="IPR013761">
    <property type="entry name" value="SAM/pointed_sf"/>
</dbReference>
<dbReference type="GeneID" id="101842136"/>
<accession>A0ABM2Y7R6</accession>
<feature type="coiled-coil region" evidence="4">
    <location>
        <begin position="35"/>
        <end position="62"/>
    </location>
</feature>
<evidence type="ECO:0000256" key="3">
    <source>
        <dbReference type="ARBA" id="ARBA00023054"/>
    </source>
</evidence>
<keyword evidence="7" id="KW-1185">Reference proteome</keyword>